<dbReference type="InterPro" id="IPR004843">
    <property type="entry name" value="Calcineurin-like_PHP"/>
</dbReference>
<comment type="subcellular location">
    <subcellularLocation>
        <location evidence="1">Membrane</location>
        <topology evidence="1">Multi-pass membrane protein</topology>
    </subcellularLocation>
</comment>
<protein>
    <recommendedName>
        <fullName evidence="7">Calcineurin-like phosphoesterase domain-containing protein</fullName>
    </recommendedName>
</protein>
<dbReference type="InterPro" id="IPR033308">
    <property type="entry name" value="PGAP5/Cdc1/Ted1"/>
</dbReference>
<reference evidence="8 9" key="1">
    <citation type="submission" date="2014-04" db="EMBL/GenBank/DDBJ databases">
        <authorList>
            <consortium name="DOE Joint Genome Institute"/>
            <person name="Kuo A."/>
            <person name="Kohler A."/>
            <person name="Nagy L.G."/>
            <person name="Floudas D."/>
            <person name="Copeland A."/>
            <person name="Barry K.W."/>
            <person name="Cichocki N."/>
            <person name="Veneault-Fourrey C."/>
            <person name="LaButti K."/>
            <person name="Lindquist E.A."/>
            <person name="Lipzen A."/>
            <person name="Lundell T."/>
            <person name="Morin E."/>
            <person name="Murat C."/>
            <person name="Sun H."/>
            <person name="Tunlid A."/>
            <person name="Henrissat B."/>
            <person name="Grigoriev I.V."/>
            <person name="Hibbett D.S."/>
            <person name="Martin F."/>
            <person name="Nordberg H.P."/>
            <person name="Cantor M.N."/>
            <person name="Hua S.X."/>
        </authorList>
    </citation>
    <scope>NUCLEOTIDE SEQUENCE [LARGE SCALE GENOMIC DNA]</scope>
    <source>
        <strain evidence="8 9">Foug A</strain>
    </source>
</reference>
<dbReference type="InParanoid" id="A0A0C3ELI2"/>
<dbReference type="Proteomes" id="UP000053989">
    <property type="component" value="Unassembled WGS sequence"/>
</dbReference>
<gene>
    <name evidence="8" type="ORF">SCLCIDRAFT_1208475</name>
</gene>
<dbReference type="PANTHER" id="PTHR13315:SF4">
    <property type="entry name" value="METALLOPHOSPHOESTERASE, ISOFORM E"/>
    <property type="match status" value="1"/>
</dbReference>
<evidence type="ECO:0000256" key="2">
    <source>
        <dbReference type="ARBA" id="ARBA00022692"/>
    </source>
</evidence>
<evidence type="ECO:0000256" key="3">
    <source>
        <dbReference type="ARBA" id="ARBA00022989"/>
    </source>
</evidence>
<dbReference type="PANTHER" id="PTHR13315">
    <property type="entry name" value="METALLO PHOSPHOESTERASE RELATED"/>
    <property type="match status" value="1"/>
</dbReference>
<feature type="transmembrane region" description="Helical" evidence="6">
    <location>
        <begin position="373"/>
        <end position="390"/>
    </location>
</feature>
<dbReference type="Gene3D" id="3.60.21.10">
    <property type="match status" value="1"/>
</dbReference>
<sequence length="599" mass="68122">MALLYERRSQRSRLGSRHPAVFILQLFWVITIIWCQFGAFFYSLAHCRWPDKVLQLRPPTATKPTRVLLIADAQVPNPATQRSWWGEDHVTMYLRKSWSVTSRLRPDVVIFLGDTLASGRYVMSKEEYDAYYRRFASIFRRGDEMSFYFIPGNTDVGLGTSSSFSEDAPRFFTEYFGPLNQAITIAGHEFILIDGTKLVEEDYHRHTHGKTFEEWTPLSGGPIAFLTSAMDAQHDRPIVLLSHIPLSRPARQSCGILREKGSIRAGAGHGYQNMLGKQTTEFILRNLQPSVVFSGDNRDYCEVVHEVASPRDTDPKREVREVTVKSFSPSRHIRWPGFQLISLISPDPGGQSGPTIADTSCYLPDTRTMYKSIYLPSLVLTAVVLLYINVKTRRHHRRISSLSSVQETRSPGPESAVWSAWSPRPKVLTSPTNLLPPNPRMPSSRVPSYRVTPLSCTPQSSPLLSPITLFPAEDEMDDPLSPTHYLARRDHSSHGETWTTGHEDEGDFSGNGTAFLPPPRSQRTRSRWWSWTRSFELNGRRRRITINLLRWDTCRECFASRSLLPLLQGQGLMSRFASDVVRVAVPAMIARIVLQWIIF</sequence>
<evidence type="ECO:0000256" key="6">
    <source>
        <dbReference type="SAM" id="Phobius"/>
    </source>
</evidence>
<feature type="region of interest" description="Disordered" evidence="5">
    <location>
        <begin position="429"/>
        <end position="454"/>
    </location>
</feature>
<accession>A0A0C3ELI2</accession>
<dbReference type="EMBL" id="KN822007">
    <property type="protein sequence ID" value="KIM69059.1"/>
    <property type="molecule type" value="Genomic_DNA"/>
</dbReference>
<dbReference type="STRING" id="1036808.A0A0C3ELI2"/>
<proteinExistence type="predicted"/>
<evidence type="ECO:0000259" key="7">
    <source>
        <dbReference type="Pfam" id="PF00149"/>
    </source>
</evidence>
<keyword evidence="9" id="KW-1185">Reference proteome</keyword>
<dbReference type="GO" id="GO:0016787">
    <property type="term" value="F:hydrolase activity"/>
    <property type="evidence" value="ECO:0007669"/>
    <property type="project" value="InterPro"/>
</dbReference>
<organism evidence="8 9">
    <name type="scientific">Scleroderma citrinum Foug A</name>
    <dbReference type="NCBI Taxonomy" id="1036808"/>
    <lineage>
        <taxon>Eukaryota</taxon>
        <taxon>Fungi</taxon>
        <taxon>Dikarya</taxon>
        <taxon>Basidiomycota</taxon>
        <taxon>Agaricomycotina</taxon>
        <taxon>Agaricomycetes</taxon>
        <taxon>Agaricomycetidae</taxon>
        <taxon>Boletales</taxon>
        <taxon>Sclerodermatineae</taxon>
        <taxon>Sclerodermataceae</taxon>
        <taxon>Scleroderma</taxon>
    </lineage>
</organism>
<keyword evidence="3 6" id="KW-1133">Transmembrane helix</keyword>
<evidence type="ECO:0000313" key="9">
    <source>
        <dbReference type="Proteomes" id="UP000053989"/>
    </source>
</evidence>
<evidence type="ECO:0000256" key="1">
    <source>
        <dbReference type="ARBA" id="ARBA00004141"/>
    </source>
</evidence>
<dbReference type="FunCoup" id="A0A0C3ELI2">
    <property type="interactions" value="227"/>
</dbReference>
<feature type="domain" description="Calcineurin-like phosphoesterase" evidence="7">
    <location>
        <begin position="66"/>
        <end position="295"/>
    </location>
</feature>
<name>A0A0C3ELI2_9AGAM</name>
<evidence type="ECO:0000313" key="8">
    <source>
        <dbReference type="EMBL" id="KIM69059.1"/>
    </source>
</evidence>
<dbReference type="AlphaFoldDB" id="A0A0C3ELI2"/>
<dbReference type="GO" id="GO:0006506">
    <property type="term" value="P:GPI anchor biosynthetic process"/>
    <property type="evidence" value="ECO:0007669"/>
    <property type="project" value="InterPro"/>
</dbReference>
<feature type="transmembrane region" description="Helical" evidence="6">
    <location>
        <begin position="21"/>
        <end position="45"/>
    </location>
</feature>
<evidence type="ECO:0000256" key="4">
    <source>
        <dbReference type="ARBA" id="ARBA00023136"/>
    </source>
</evidence>
<dbReference type="Pfam" id="PF00149">
    <property type="entry name" value="Metallophos"/>
    <property type="match status" value="1"/>
</dbReference>
<keyword evidence="2 6" id="KW-0812">Transmembrane</keyword>
<dbReference type="InterPro" id="IPR029052">
    <property type="entry name" value="Metallo-depent_PP-like"/>
</dbReference>
<feature type="region of interest" description="Disordered" evidence="5">
    <location>
        <begin position="491"/>
        <end position="521"/>
    </location>
</feature>
<reference evidence="9" key="2">
    <citation type="submission" date="2015-01" db="EMBL/GenBank/DDBJ databases">
        <title>Evolutionary Origins and Diversification of the Mycorrhizal Mutualists.</title>
        <authorList>
            <consortium name="DOE Joint Genome Institute"/>
            <consortium name="Mycorrhizal Genomics Consortium"/>
            <person name="Kohler A."/>
            <person name="Kuo A."/>
            <person name="Nagy L.G."/>
            <person name="Floudas D."/>
            <person name="Copeland A."/>
            <person name="Barry K.W."/>
            <person name="Cichocki N."/>
            <person name="Veneault-Fourrey C."/>
            <person name="LaButti K."/>
            <person name="Lindquist E.A."/>
            <person name="Lipzen A."/>
            <person name="Lundell T."/>
            <person name="Morin E."/>
            <person name="Murat C."/>
            <person name="Riley R."/>
            <person name="Ohm R."/>
            <person name="Sun H."/>
            <person name="Tunlid A."/>
            <person name="Henrissat B."/>
            <person name="Grigoriev I.V."/>
            <person name="Hibbett D.S."/>
            <person name="Martin F."/>
        </authorList>
    </citation>
    <scope>NUCLEOTIDE SEQUENCE [LARGE SCALE GENOMIC DNA]</scope>
    <source>
        <strain evidence="9">Foug A</strain>
    </source>
</reference>
<dbReference type="GO" id="GO:0016020">
    <property type="term" value="C:membrane"/>
    <property type="evidence" value="ECO:0007669"/>
    <property type="project" value="UniProtKB-SubCell"/>
</dbReference>
<dbReference type="GO" id="GO:0005783">
    <property type="term" value="C:endoplasmic reticulum"/>
    <property type="evidence" value="ECO:0007669"/>
    <property type="project" value="TreeGrafter"/>
</dbReference>
<keyword evidence="4 6" id="KW-0472">Membrane</keyword>
<dbReference type="OrthoDB" id="5977743at2759"/>
<dbReference type="SUPFAM" id="SSF56300">
    <property type="entry name" value="Metallo-dependent phosphatases"/>
    <property type="match status" value="1"/>
</dbReference>
<evidence type="ECO:0000256" key="5">
    <source>
        <dbReference type="SAM" id="MobiDB-lite"/>
    </source>
</evidence>
<dbReference type="HOGENOM" id="CLU_011607_4_0_1"/>